<name>A0A7C3ZM92_9CYAN</name>
<dbReference type="GO" id="GO:0043169">
    <property type="term" value="F:cation binding"/>
    <property type="evidence" value="ECO:0007669"/>
    <property type="project" value="InterPro"/>
</dbReference>
<comment type="similarity">
    <text evidence="3 9">Belongs to the glycosyl hydrolase 13 family. GlgB subfamily.</text>
</comment>
<dbReference type="InterPro" id="IPR044143">
    <property type="entry name" value="GlgB_N_E_set_prok"/>
</dbReference>
<dbReference type="FunFam" id="3.20.20.80:FF:000003">
    <property type="entry name" value="1,4-alpha-glucan branching enzyme GlgB"/>
    <property type="match status" value="1"/>
</dbReference>
<reference evidence="12" key="1">
    <citation type="journal article" date="2020" name="mSystems">
        <title>Genome- and Community-Level Interaction Insights into Carbon Utilization and Element Cycling Functions of Hydrothermarchaeota in Hydrothermal Sediment.</title>
        <authorList>
            <person name="Zhou Z."/>
            <person name="Liu Y."/>
            <person name="Xu W."/>
            <person name="Pan J."/>
            <person name="Luo Z.H."/>
            <person name="Li M."/>
        </authorList>
    </citation>
    <scope>NUCLEOTIDE SEQUENCE [LARGE SCALE GENOMIC DNA]</scope>
    <source>
        <strain evidence="12">SpSt-374</strain>
    </source>
</reference>
<dbReference type="NCBIfam" id="TIGR01515">
    <property type="entry name" value="branching_enzym"/>
    <property type="match status" value="1"/>
</dbReference>
<dbReference type="InterPro" id="IPR017853">
    <property type="entry name" value="GH"/>
</dbReference>
<dbReference type="Gene3D" id="2.60.40.1180">
    <property type="entry name" value="Golgi alpha-mannosidase II"/>
    <property type="match status" value="1"/>
</dbReference>
<dbReference type="GO" id="GO:0005829">
    <property type="term" value="C:cytosol"/>
    <property type="evidence" value="ECO:0007669"/>
    <property type="project" value="TreeGrafter"/>
</dbReference>
<dbReference type="SMART" id="SM00642">
    <property type="entry name" value="Aamy"/>
    <property type="match status" value="1"/>
</dbReference>
<comment type="function">
    <text evidence="9">Catalyzes the formation of the alpha-1,6-glucosidic linkages in glycogen by scission of a 1,4-alpha-linked oligosaccharide from growing alpha-1,4-glucan chains and the subsequent attachment of the oligosaccharide to the alpha-1,6 position.</text>
</comment>
<dbReference type="InterPro" id="IPR014756">
    <property type="entry name" value="Ig_E-set"/>
</dbReference>
<keyword evidence="6 9" id="KW-0808">Transferase</keyword>
<dbReference type="Pfam" id="PF02922">
    <property type="entry name" value="CBM_48"/>
    <property type="match status" value="1"/>
</dbReference>
<dbReference type="CDD" id="cd02855">
    <property type="entry name" value="E_set_GBE_prok_N"/>
    <property type="match status" value="1"/>
</dbReference>
<dbReference type="CDD" id="cd11322">
    <property type="entry name" value="AmyAc_Glg_BE"/>
    <property type="match status" value="1"/>
</dbReference>
<evidence type="ECO:0000259" key="11">
    <source>
        <dbReference type="SMART" id="SM00642"/>
    </source>
</evidence>
<keyword evidence="4 9" id="KW-0321">Glycogen metabolism</keyword>
<dbReference type="GO" id="GO:0003844">
    <property type="term" value="F:1,4-alpha-glucan branching enzyme activity"/>
    <property type="evidence" value="ECO:0007669"/>
    <property type="project" value="UniProtKB-UniRule"/>
</dbReference>
<dbReference type="NCBIfam" id="NF008967">
    <property type="entry name" value="PRK12313.1"/>
    <property type="match status" value="1"/>
</dbReference>
<dbReference type="Gene3D" id="2.60.40.10">
    <property type="entry name" value="Immunoglobulins"/>
    <property type="match status" value="2"/>
</dbReference>
<dbReference type="GO" id="GO:0005978">
    <property type="term" value="P:glycogen biosynthetic process"/>
    <property type="evidence" value="ECO:0007669"/>
    <property type="project" value="UniProtKB-UniRule"/>
</dbReference>
<dbReference type="PIRSF" id="PIRSF000463">
    <property type="entry name" value="GlgB"/>
    <property type="match status" value="1"/>
</dbReference>
<dbReference type="NCBIfam" id="NF003811">
    <property type="entry name" value="PRK05402.1"/>
    <property type="match status" value="1"/>
</dbReference>
<dbReference type="GO" id="GO:0004553">
    <property type="term" value="F:hydrolase activity, hydrolyzing O-glycosyl compounds"/>
    <property type="evidence" value="ECO:0007669"/>
    <property type="project" value="InterPro"/>
</dbReference>
<dbReference type="FunFam" id="2.60.40.1180:FF:000002">
    <property type="entry name" value="1,4-alpha-glucan branching enzyme GlgB"/>
    <property type="match status" value="1"/>
</dbReference>
<dbReference type="PANTHER" id="PTHR43651">
    <property type="entry name" value="1,4-ALPHA-GLUCAN-BRANCHING ENZYME"/>
    <property type="match status" value="1"/>
</dbReference>
<gene>
    <name evidence="9 12" type="primary">glgB</name>
    <name evidence="12" type="ORF">ENR15_19920</name>
</gene>
<dbReference type="Pfam" id="PF22019">
    <property type="entry name" value="GlgB_N"/>
    <property type="match status" value="1"/>
</dbReference>
<evidence type="ECO:0000256" key="10">
    <source>
        <dbReference type="PIRSR" id="PIRSR000463-1"/>
    </source>
</evidence>
<evidence type="ECO:0000313" key="12">
    <source>
        <dbReference type="EMBL" id="HGG02843.1"/>
    </source>
</evidence>
<dbReference type="InterPro" id="IPR054169">
    <property type="entry name" value="GlgB_N"/>
</dbReference>
<dbReference type="FunFam" id="2.60.40.10:FF:000169">
    <property type="entry name" value="1,4-alpha-glucan branching enzyme GlgB"/>
    <property type="match status" value="1"/>
</dbReference>
<dbReference type="Pfam" id="PF02806">
    <property type="entry name" value="Alpha-amylase_C"/>
    <property type="match status" value="1"/>
</dbReference>
<dbReference type="SMR" id="A0A7C3ZM92"/>
<comment type="subunit">
    <text evidence="9">Monomer.</text>
</comment>
<feature type="active site" description="Proton donor" evidence="9 10">
    <location>
        <position position="491"/>
    </location>
</feature>
<feature type="active site" description="Nucleophile" evidence="9 10">
    <location>
        <position position="438"/>
    </location>
</feature>
<dbReference type="SUPFAM" id="SSF51011">
    <property type="entry name" value="Glycosyl hydrolase domain"/>
    <property type="match status" value="1"/>
</dbReference>
<evidence type="ECO:0000256" key="7">
    <source>
        <dbReference type="ARBA" id="ARBA00023056"/>
    </source>
</evidence>
<evidence type="ECO:0000256" key="3">
    <source>
        <dbReference type="ARBA" id="ARBA00009000"/>
    </source>
</evidence>
<dbReference type="InterPro" id="IPR006048">
    <property type="entry name" value="A-amylase/branching_C"/>
</dbReference>
<feature type="domain" description="Glycosyl hydrolase family 13 catalytic" evidence="11">
    <location>
        <begin position="288"/>
        <end position="638"/>
    </location>
</feature>
<dbReference type="UniPathway" id="UPA00164"/>
<dbReference type="InterPro" id="IPR004193">
    <property type="entry name" value="Glyco_hydro_13_N"/>
</dbReference>
<comment type="caution">
    <text evidence="12">The sequence shown here is derived from an EMBL/GenBank/DDBJ whole genome shotgun (WGS) entry which is preliminary data.</text>
</comment>
<dbReference type="InterPro" id="IPR006407">
    <property type="entry name" value="GlgB"/>
</dbReference>
<dbReference type="InterPro" id="IPR013783">
    <property type="entry name" value="Ig-like_fold"/>
</dbReference>
<dbReference type="SUPFAM" id="SSF51445">
    <property type="entry name" value="(Trans)glycosidases"/>
    <property type="match status" value="1"/>
</dbReference>
<dbReference type="Pfam" id="PF00128">
    <property type="entry name" value="Alpha-amylase"/>
    <property type="match status" value="1"/>
</dbReference>
<keyword evidence="8 9" id="KW-0119">Carbohydrate metabolism</keyword>
<dbReference type="InterPro" id="IPR006047">
    <property type="entry name" value="GH13_cat_dom"/>
</dbReference>
<dbReference type="EMBL" id="DSPX01000201">
    <property type="protein sequence ID" value="HGG02843.1"/>
    <property type="molecule type" value="Genomic_DNA"/>
</dbReference>
<keyword evidence="7 9" id="KW-0320">Glycogen biosynthesis</keyword>
<dbReference type="InterPro" id="IPR037439">
    <property type="entry name" value="Branching_enzy"/>
</dbReference>
<organism evidence="12">
    <name type="scientific">Planktothricoides sp. SpSt-374</name>
    <dbReference type="NCBI Taxonomy" id="2282167"/>
    <lineage>
        <taxon>Bacteria</taxon>
        <taxon>Bacillati</taxon>
        <taxon>Cyanobacteriota</taxon>
        <taxon>Cyanophyceae</taxon>
        <taxon>Oscillatoriophycideae</taxon>
        <taxon>Oscillatoriales</taxon>
        <taxon>Oscillatoriaceae</taxon>
        <taxon>Planktothricoides</taxon>
    </lineage>
</organism>
<evidence type="ECO:0000256" key="8">
    <source>
        <dbReference type="ARBA" id="ARBA00023277"/>
    </source>
</evidence>
<evidence type="ECO:0000256" key="9">
    <source>
        <dbReference type="HAMAP-Rule" id="MF_00685"/>
    </source>
</evidence>
<evidence type="ECO:0000256" key="2">
    <source>
        <dbReference type="ARBA" id="ARBA00004964"/>
    </source>
</evidence>
<dbReference type="SUPFAM" id="SSF81296">
    <property type="entry name" value="E set domains"/>
    <property type="match status" value="2"/>
</dbReference>
<keyword evidence="5 9" id="KW-0328">Glycosyltransferase</keyword>
<evidence type="ECO:0000256" key="1">
    <source>
        <dbReference type="ARBA" id="ARBA00000826"/>
    </source>
</evidence>
<dbReference type="EC" id="2.4.1.18" evidence="9"/>
<sequence length="778" mass="90666">MTITISREQIDRIVWNQHQDPFAVLGPHLIDKNGKTSTWVVRVYLPNADAVSVILPEERKEYPMEPSHNPHFFECSFECSTEMSELVNYQLRIKEGEHERVTYDPYAFRDPKLTDFDVHLFAEGNHHRIYEKLGAHLMEVEGVKGVYFAVWAPNARNVSLLGDFNWWDGRKHQMRKGGNGVWELFIPDLTVGAAYKYEIKNNEGHIYEKSDPYGFQQEPRPKTASIVSDLSRYSWNDRDWLDKRRHTDPLTQPVSVYECHLGSWLHASSAEPAVGPDGEPEPVVVVSELKPGARFLTYRELADRLIPYVKDLGYTHVELLPIAEHPFDGSWGYQVTGYFAPTSRYGTPEDFMYFVDQCHQNDIGVIIDWVPGHFPKDGHGLSFFDGTHLYEHADPRKGEHTEWGTKIFNYSRNEVRNFLVANALFWFDKYHIDGMRVDAVASMLYLDYARKPGEWIPNQYGGRENIAAADFLRQVNHLLFSYFPGVLSIAEESTSWPMVSWPTYVGGLGFNLKWNMGWMHDMLDYFSMDPWFRQFHQNNVTFSMWYNHSENFMLALSHDEVVHGKSNIIGKMPGDRWQKFANVRALFTYMFCHPGKKTMFMSMEFAQWSEWNVWGDLEWQLLQYEPHQQLKYFFTQLHKLYKSETSLYTQDFDQAGFEWIDCSDNRHSVVSFIRRAKDSDEFIVTVCNFTPQPHSHYRVGVPEHGFYTELFNSDAKEFGGSGMGNLGGKWADEWWMHNHRYSMDLCLPPLGVIVFKLDRQKTEEARKAIVDNIMGGNQ</sequence>
<accession>A0A7C3ZM92</accession>
<evidence type="ECO:0000256" key="4">
    <source>
        <dbReference type="ARBA" id="ARBA00022600"/>
    </source>
</evidence>
<proteinExistence type="inferred from homology"/>
<protein>
    <recommendedName>
        <fullName evidence="9">1,4-alpha-glucan branching enzyme GlgB</fullName>
        <ecNumber evidence="9">2.4.1.18</ecNumber>
    </recommendedName>
    <alternativeName>
        <fullName evidence="9">1,4-alpha-D-glucan:1,4-alpha-D-glucan 6-glucosyl-transferase</fullName>
    </alternativeName>
    <alternativeName>
        <fullName evidence="9">Alpha-(1-&gt;4)-glucan branching enzyme</fullName>
    </alternativeName>
    <alternativeName>
        <fullName evidence="9">Glycogen branching enzyme</fullName>
        <shortName evidence="9">BE</shortName>
    </alternativeName>
</protein>
<comment type="pathway">
    <text evidence="2 9">Glycan biosynthesis; glycogen biosynthesis.</text>
</comment>
<dbReference type="Gene3D" id="3.20.20.80">
    <property type="entry name" value="Glycosidases"/>
    <property type="match status" value="1"/>
</dbReference>
<evidence type="ECO:0000256" key="5">
    <source>
        <dbReference type="ARBA" id="ARBA00022676"/>
    </source>
</evidence>
<evidence type="ECO:0000256" key="6">
    <source>
        <dbReference type="ARBA" id="ARBA00022679"/>
    </source>
</evidence>
<dbReference type="PANTHER" id="PTHR43651:SF3">
    <property type="entry name" value="1,4-ALPHA-GLUCAN-BRANCHING ENZYME"/>
    <property type="match status" value="1"/>
</dbReference>
<dbReference type="AlphaFoldDB" id="A0A7C3ZM92"/>
<comment type="catalytic activity">
    <reaction evidence="1 9">
        <text>Transfers a segment of a (1-&gt;4)-alpha-D-glucan chain to a primary hydroxy group in a similar glucan chain.</text>
        <dbReference type="EC" id="2.4.1.18"/>
    </reaction>
</comment>
<dbReference type="InterPro" id="IPR013780">
    <property type="entry name" value="Glyco_hydro_b"/>
</dbReference>
<dbReference type="HAMAP" id="MF_00685">
    <property type="entry name" value="GlgB"/>
    <property type="match status" value="1"/>
</dbReference>